<proteinExistence type="predicted"/>
<name>A0A8X6IKG2_9ARAC</name>
<gene>
    <name evidence="1" type="primary">NCL1_34093</name>
    <name evidence="1" type="ORF">TNIN_386901</name>
</gene>
<evidence type="ECO:0000313" key="2">
    <source>
        <dbReference type="Proteomes" id="UP000886998"/>
    </source>
</evidence>
<dbReference type="Proteomes" id="UP000886998">
    <property type="component" value="Unassembled WGS sequence"/>
</dbReference>
<protein>
    <submittedName>
        <fullName evidence="1">Uncharacterized protein</fullName>
    </submittedName>
</protein>
<sequence length="153" mass="16803">MTWDAKSQNSTERKDDATVLLIFAQDECEGEFVAQATLYCPMKDFLLKGLGSRSPFFGDALSASCYDFQKQIYSDEKTTHVFLSVDGGLSLNAQCPGETDIITEFTLCISDSHVTAITVHCSSLIDPEIVEEVYNATSDEYKNTLVRCGDSAA</sequence>
<keyword evidence="2" id="KW-1185">Reference proteome</keyword>
<comment type="caution">
    <text evidence="1">The sequence shown here is derived from an EMBL/GenBank/DDBJ whole genome shotgun (WGS) entry which is preliminary data.</text>
</comment>
<feature type="non-terminal residue" evidence="1">
    <location>
        <position position="153"/>
    </location>
</feature>
<accession>A0A8X6IKG2</accession>
<reference evidence="1" key="1">
    <citation type="submission" date="2020-08" db="EMBL/GenBank/DDBJ databases">
        <title>Multicomponent nature underlies the extraordinary mechanical properties of spider dragline silk.</title>
        <authorList>
            <person name="Kono N."/>
            <person name="Nakamura H."/>
            <person name="Mori M."/>
            <person name="Yoshida Y."/>
            <person name="Ohtoshi R."/>
            <person name="Malay A.D."/>
            <person name="Moran D.A.P."/>
            <person name="Tomita M."/>
            <person name="Numata K."/>
            <person name="Arakawa K."/>
        </authorList>
    </citation>
    <scope>NUCLEOTIDE SEQUENCE</scope>
</reference>
<dbReference type="OrthoDB" id="6436595at2759"/>
<organism evidence="1 2">
    <name type="scientific">Trichonephila inaurata madagascariensis</name>
    <dbReference type="NCBI Taxonomy" id="2747483"/>
    <lineage>
        <taxon>Eukaryota</taxon>
        <taxon>Metazoa</taxon>
        <taxon>Ecdysozoa</taxon>
        <taxon>Arthropoda</taxon>
        <taxon>Chelicerata</taxon>
        <taxon>Arachnida</taxon>
        <taxon>Araneae</taxon>
        <taxon>Araneomorphae</taxon>
        <taxon>Entelegynae</taxon>
        <taxon>Araneoidea</taxon>
        <taxon>Nephilidae</taxon>
        <taxon>Trichonephila</taxon>
        <taxon>Trichonephila inaurata</taxon>
    </lineage>
</organism>
<dbReference type="AlphaFoldDB" id="A0A8X6IKG2"/>
<dbReference type="EMBL" id="BMAV01026259">
    <property type="protein sequence ID" value="GFS48703.1"/>
    <property type="molecule type" value="Genomic_DNA"/>
</dbReference>
<evidence type="ECO:0000313" key="1">
    <source>
        <dbReference type="EMBL" id="GFS48703.1"/>
    </source>
</evidence>